<organism evidence="1">
    <name type="scientific">uncultured marine phage</name>
    <dbReference type="NCBI Taxonomy" id="707152"/>
    <lineage>
        <taxon>Viruses</taxon>
        <taxon>environmental samples</taxon>
    </lineage>
</organism>
<reference evidence="1" key="1">
    <citation type="submission" date="2021-06" db="EMBL/GenBank/DDBJ databases">
        <authorList>
            <person name="Gannon L."/>
            <person name="Redgwell R T."/>
            <person name="Michniewski S."/>
            <person name="Harrison D C."/>
            <person name="Millard A."/>
        </authorList>
    </citation>
    <scope>NUCLEOTIDE SEQUENCE</scope>
</reference>
<dbReference type="GO" id="GO:0004527">
    <property type="term" value="F:exonuclease activity"/>
    <property type="evidence" value="ECO:0007669"/>
    <property type="project" value="UniProtKB-KW"/>
</dbReference>
<accession>A0A8D9FQ97</accession>
<name>A0A8D9FQ97_9VIRU</name>
<gene>
    <name evidence="1" type="ORF">SLAVMIC_00494</name>
</gene>
<dbReference type="EMBL" id="OU342829">
    <property type="protein sequence ID" value="CAG7580605.1"/>
    <property type="molecule type" value="Genomic_DNA"/>
</dbReference>
<evidence type="ECO:0000313" key="1">
    <source>
        <dbReference type="EMBL" id="CAG7580605.1"/>
    </source>
</evidence>
<dbReference type="InterPro" id="IPR011335">
    <property type="entry name" value="Restrct_endonuc-II-like"/>
</dbReference>
<dbReference type="SUPFAM" id="SSF52980">
    <property type="entry name" value="Restriction endonuclease-like"/>
    <property type="match status" value="1"/>
</dbReference>
<keyword evidence="1" id="KW-0540">Nuclease</keyword>
<keyword evidence="1" id="KW-0269">Exonuclease</keyword>
<proteinExistence type="predicted"/>
<dbReference type="InterPro" id="IPR011604">
    <property type="entry name" value="PDDEXK-like_dom_sf"/>
</dbReference>
<keyword evidence="1" id="KW-0378">Hydrolase</keyword>
<protein>
    <submittedName>
        <fullName evidence="1">Putative exonuclease</fullName>
    </submittedName>
</protein>
<dbReference type="Gene3D" id="3.90.320.10">
    <property type="match status" value="1"/>
</dbReference>
<sequence>MTKEELLEKLEYYTNPNFSFNEKYHRYTYKSENFISVTTFLQKFHKPFDYNYWVKKKAEDEGITVEEKKAEWKYLNDRANEIGSATHNWIENYYNGIVQELPVDMDVIDRINKFNIIYAEKLYKLTPIKFEQKLFSEQLKIAGMIDSLFLYNGKVVIVDWKTNKEFTTDEHKKGRYEDLLHPFDSYYKNHHNEYSIQISLYAYILGEIGIDVKGMYLCYIGPDKEDENGNIIKRPAELHRVKDMRPELDLYFKNDIFSL</sequence>